<feature type="domain" description="RNA polymerase N-terminal" evidence="10">
    <location>
        <begin position="171"/>
        <end position="446"/>
    </location>
</feature>
<dbReference type="SUPFAM" id="SSF64484">
    <property type="entry name" value="beta and beta-prime subunits of DNA dependent RNA-polymerase"/>
    <property type="match status" value="2"/>
</dbReference>
<evidence type="ECO:0000259" key="10">
    <source>
        <dbReference type="SMART" id="SM00663"/>
    </source>
</evidence>
<dbReference type="Pfam" id="PF00623">
    <property type="entry name" value="RNA_pol_Rpb1_2"/>
    <property type="match status" value="1"/>
</dbReference>
<dbReference type="InterPro" id="IPR007080">
    <property type="entry name" value="RNA_pol_Rpb1_1"/>
</dbReference>
<dbReference type="SMART" id="SM00663">
    <property type="entry name" value="RPOLA_N"/>
    <property type="match status" value="1"/>
</dbReference>
<evidence type="ECO:0000256" key="3">
    <source>
        <dbReference type="ARBA" id="ARBA00022679"/>
    </source>
</evidence>
<dbReference type="Gene3D" id="1.10.150.390">
    <property type="match status" value="1"/>
</dbReference>
<keyword evidence="2 8" id="KW-0240">DNA-directed RNA polymerase</keyword>
<keyword evidence="4 8" id="KW-0548">Nucleotidyltransferase</keyword>
<evidence type="ECO:0000256" key="8">
    <source>
        <dbReference type="RuleBase" id="RU004279"/>
    </source>
</evidence>
<dbReference type="InterPro" id="IPR000722">
    <property type="entry name" value="RNA_pol_asu"/>
</dbReference>
<feature type="transmembrane region" description="Helical" evidence="9">
    <location>
        <begin position="105"/>
        <end position="123"/>
    </location>
</feature>
<dbReference type="InterPro" id="IPR006592">
    <property type="entry name" value="RNA_pol_N"/>
</dbReference>
<evidence type="ECO:0000256" key="2">
    <source>
        <dbReference type="ARBA" id="ARBA00022478"/>
    </source>
</evidence>
<keyword evidence="6 8" id="KW-0804">Transcription</keyword>
<evidence type="ECO:0000313" key="11">
    <source>
        <dbReference type="EMBL" id="SCL89516.1"/>
    </source>
</evidence>
<comment type="function">
    <text evidence="1 8">DNA-dependent RNA polymerase catalyzes the transcription of DNA into RNA using the four ribonucleoside triphosphates as substrates.</text>
</comment>
<evidence type="ECO:0000256" key="6">
    <source>
        <dbReference type="ARBA" id="ARBA00023163"/>
    </source>
</evidence>
<dbReference type="PANTHER" id="PTHR19376:SF54">
    <property type="entry name" value="DNA-DIRECTED RNA POLYMERASE SUBUNIT BETA"/>
    <property type="match status" value="1"/>
</dbReference>
<keyword evidence="9" id="KW-0472">Membrane</keyword>
<gene>
    <name evidence="11" type="primary">rpoC</name>
    <name evidence="11" type="ORF">PCHAJ_000521100</name>
</gene>
<dbReference type="InterPro" id="IPR038120">
    <property type="entry name" value="Rpb1_funnel_sf"/>
</dbReference>
<evidence type="ECO:0000256" key="4">
    <source>
        <dbReference type="ARBA" id="ARBA00022695"/>
    </source>
</evidence>
<dbReference type="PANTHER" id="PTHR19376">
    <property type="entry name" value="DNA-DIRECTED RNA POLYMERASE"/>
    <property type="match status" value="1"/>
</dbReference>
<dbReference type="Gene3D" id="1.10.40.90">
    <property type="match status" value="1"/>
</dbReference>
<dbReference type="Pfam" id="PF04997">
    <property type="entry name" value="RNA_pol_Rpb1_1"/>
    <property type="match status" value="1"/>
</dbReference>
<reference evidence="11" key="1">
    <citation type="submission" date="2016-08" db="EMBL/GenBank/DDBJ databases">
        <authorList>
            <consortium name="Pathogen Informatics"/>
        </authorList>
    </citation>
    <scope>NUCLEOTIDE SEQUENCE</scope>
    <source>
        <strain evidence="11">AJ</strain>
    </source>
</reference>
<evidence type="ECO:0000256" key="7">
    <source>
        <dbReference type="ARBA" id="ARBA00048552"/>
    </source>
</evidence>
<dbReference type="CDD" id="cd02655">
    <property type="entry name" value="RNAP_beta'_C"/>
    <property type="match status" value="1"/>
</dbReference>
<organism evidence="11">
    <name type="scientific">Plasmodium chabaudi chabaudi</name>
    <dbReference type="NCBI Taxonomy" id="31271"/>
    <lineage>
        <taxon>Eukaryota</taxon>
        <taxon>Sar</taxon>
        <taxon>Alveolata</taxon>
        <taxon>Apicomplexa</taxon>
        <taxon>Aconoidasida</taxon>
        <taxon>Haemosporida</taxon>
        <taxon>Plasmodiidae</taxon>
        <taxon>Plasmodium</taxon>
        <taxon>Plasmodium (Vinckeia)</taxon>
    </lineage>
</organism>
<dbReference type="GO" id="GO:0003899">
    <property type="term" value="F:DNA-directed RNA polymerase activity"/>
    <property type="evidence" value="ECO:0007669"/>
    <property type="project" value="UniProtKB-EC"/>
</dbReference>
<dbReference type="InterPro" id="IPR007081">
    <property type="entry name" value="RNA_pol_Rpb1_5"/>
</dbReference>
<comment type="similarity">
    <text evidence="8">Belongs to the RNA polymerase beta' chain family.</text>
</comment>
<accession>A0A1C6WLM6</accession>
<keyword evidence="9" id="KW-1133">Transmembrane helix</keyword>
<comment type="catalytic activity">
    <reaction evidence="7 8">
        <text>RNA(n) + a ribonucleoside 5'-triphosphate = RNA(n+1) + diphosphate</text>
        <dbReference type="Rhea" id="RHEA:21248"/>
        <dbReference type="Rhea" id="RHEA-COMP:14527"/>
        <dbReference type="Rhea" id="RHEA-COMP:17342"/>
        <dbReference type="ChEBI" id="CHEBI:33019"/>
        <dbReference type="ChEBI" id="CHEBI:61557"/>
        <dbReference type="ChEBI" id="CHEBI:140395"/>
        <dbReference type="EC" id="2.7.7.6"/>
    </reaction>
</comment>
<dbReference type="Gene3D" id="1.10.1790.20">
    <property type="match status" value="1"/>
</dbReference>
<keyword evidence="3 8" id="KW-0808">Transferase</keyword>
<protein>
    <recommendedName>
        <fullName evidence="8">DNA-directed RNA polymerase subunit</fullName>
        <ecNumber evidence="8">2.7.7.6</ecNumber>
    </recommendedName>
</protein>
<dbReference type="Pfam" id="PF04998">
    <property type="entry name" value="RNA_pol_Rpb1_5"/>
    <property type="match status" value="1"/>
</dbReference>
<proteinExistence type="inferred from homology"/>
<dbReference type="Gene3D" id="2.40.40.20">
    <property type="match status" value="1"/>
</dbReference>
<dbReference type="GO" id="GO:0003677">
    <property type="term" value="F:DNA binding"/>
    <property type="evidence" value="ECO:0007669"/>
    <property type="project" value="InterPro"/>
</dbReference>
<dbReference type="InterPro" id="IPR045867">
    <property type="entry name" value="DNA-dir_RpoC_beta_prime"/>
</dbReference>
<keyword evidence="9" id="KW-0812">Transmembrane</keyword>
<dbReference type="GO" id="GO:0006351">
    <property type="term" value="P:DNA-templated transcription"/>
    <property type="evidence" value="ECO:0007669"/>
    <property type="project" value="InterPro"/>
</dbReference>
<dbReference type="Gene3D" id="1.10.132.30">
    <property type="match status" value="1"/>
</dbReference>
<evidence type="ECO:0000256" key="9">
    <source>
        <dbReference type="SAM" id="Phobius"/>
    </source>
</evidence>
<sequence length="1354" mass="164699">MYIWNCNCNKKLYDINNYSFFLYCKFCKNKLKININRKYKLGFIFLNIPILHLWYLTGPLKVASLLLNKNISYLKYLIYYKYFFNNIKYKQYFYYNKLNFKSIKINILSTNIISYLFSHNILYKKLKNLNLLVELLNNKELLLINNKYFKKDLYKKINLLNLFIINNIKPNWIFLDLLPILPAGLRPYFYINNNMYIISTINENYRLIILKNNKLKYWLYLRNNICFIFEIIEKRLLQQLIDYLLINKLILKNNNTFFNFSKIFQGKYSVIKYNLLGKRVDFSGRSVITVSPNIRYNNIGLPYYISINIFKPFLIKIFKNNNKFNIIFKSLLINKNLFIIKKFLNKLLQNQFVIINRAPTLHRMNLQSFIPMLTEGYSLKFYPLGCASFNADFDGDQMSIFLPLIKTSKFEANLNLNFDKNIISPSNNKNLFKNLQYYKLGINTLLNLNYNKLFNIYYFNSMDKIYELYNNNRLNMFNLVWIKYINNNKIFYILTSVIFKYNISSKLLQELLYLGFEYSFIYNYSLNINDFSNFIYLLILYKNKINKIYNNKYYEIKYNYINIFLNNYYYLKIFNNIQTILNYNIYFKINPIYSNLFLFFNNKIKIKYSQLQQLVGYKGYVSNINGIIYEKPIINNYINELNLYEYILSCFGSKKGIIDTALKTADSGYLTKRLVNITNNFIIKEINCRSPFIFRYKCNMDVYGNIFYPLNLLKFKILQNNIINSDKGIYISFKNIYLTKYILNKLLNLYYVNYINLYIKSVYLCNIFNNICNNCLNYKQLYKYNLGQHIGVISSEAISEPSTQMVLRTFHANSILKYKYNQSVLKRYYIYKLYSYKFKINKIFKFIFNFKIYLNIKFNIIFLLNKLLFKNNINKFYLNYILPNSHIKYNFIYNSISKNFKCNYNNIIIKYIDNFIKYYNYNILQLLIKNSYNKWIIYNLYTYYIYFNYIKLYNINNKGIKKIIIYNKNFINNILKYNKFEKYNNYNFYEIIYYNWNKYLLKNNYFNLFIIYNNYIKYLYKYTIKNYLYFIKNLYYINNNFINNSIIYKLNYNIYNNQINKLYDYKKNIYLLFTNSFYNKIFYHYIYNNINNLYLNDITIGLESINIIFENKNIKNNISFISNNIYVIYYVKYYNYLNNIIYIYNVCNINKLNYFKYKLNFYSYIFEDISSILYSGYSLNTDFYLINNNLTYYFKYLLSNINIYQSIKSSYIYVYNILLESIVKQYSYQNIYLPAIYFELIIKKMLSCIKIISNNFNLFKYNDIIPLYLINIINYSLNLNKYKIYKYEPIILGVTKSILANSGFLTNISFQNTFKILSLNILTNKIDWLLDIKSKIIMTDLLPVGNGWYRYLTV</sequence>
<keyword evidence="5" id="KW-0479">Metal-binding</keyword>
<dbReference type="EC" id="2.7.7.6" evidence="8"/>
<evidence type="ECO:0000256" key="1">
    <source>
        <dbReference type="ARBA" id="ARBA00004026"/>
    </source>
</evidence>
<feature type="transmembrane region" description="Helical" evidence="9">
    <location>
        <begin position="39"/>
        <end position="56"/>
    </location>
</feature>
<evidence type="ECO:0000256" key="5">
    <source>
        <dbReference type="ARBA" id="ARBA00022723"/>
    </source>
</evidence>
<dbReference type="GO" id="GO:0046872">
    <property type="term" value="F:metal ion binding"/>
    <property type="evidence" value="ECO:0007669"/>
    <property type="project" value="UniProtKB-KW"/>
</dbReference>
<feature type="transmembrane region" description="Helical" evidence="9">
    <location>
        <begin position="62"/>
        <end position="84"/>
    </location>
</feature>
<dbReference type="EMBL" id="FMIL01000303">
    <property type="protein sequence ID" value="SCL89516.1"/>
    <property type="molecule type" value="Genomic_DNA"/>
</dbReference>
<dbReference type="GO" id="GO:0000428">
    <property type="term" value="C:DNA-directed RNA polymerase complex"/>
    <property type="evidence" value="ECO:0007669"/>
    <property type="project" value="UniProtKB-KW"/>
</dbReference>
<dbReference type="Proteomes" id="UP000507163">
    <property type="component" value="Unassembled WGS sequence"/>
</dbReference>
<name>A0A1C6WLM6_PLACU</name>